<dbReference type="RefSeq" id="WP_199385134.1">
    <property type="nucleotide sequence ID" value="NZ_JAEMHM010000013.1"/>
</dbReference>
<dbReference type="InterPro" id="IPR036388">
    <property type="entry name" value="WH-like_DNA-bd_sf"/>
</dbReference>
<dbReference type="Proteomes" id="UP000636888">
    <property type="component" value="Unassembled WGS sequence"/>
</dbReference>
<sequence length="124" mass="13860">MLNLLITTGSIEEFQDQGKTLARALDQGQEVEPRTVIMFEDPEELLEILSNARLSVFRSVKQEPGSITDVARRLGRDRSAVKRDVDVLVRAGLLEMEEVRHPGHGRKKYLKAAASELKLVAHLG</sequence>
<gene>
    <name evidence="1" type="ORF">JFN93_16145</name>
</gene>
<protein>
    <submittedName>
        <fullName evidence="1">MarR family transcriptional regulator</fullName>
    </submittedName>
</protein>
<name>A0A8J7JMX5_9BACT</name>
<comment type="caution">
    <text evidence="1">The sequence shown here is derived from an EMBL/GenBank/DDBJ whole genome shotgun (WGS) entry which is preliminary data.</text>
</comment>
<reference evidence="1" key="1">
    <citation type="submission" date="2020-12" db="EMBL/GenBank/DDBJ databases">
        <title>Geomonas sp. Red875, isolated from river sediment.</title>
        <authorList>
            <person name="Xu Z."/>
            <person name="Zhang Z."/>
            <person name="Masuda Y."/>
            <person name="Itoh H."/>
            <person name="Senoo K."/>
        </authorList>
    </citation>
    <scope>NUCLEOTIDE SEQUENCE</scope>
    <source>
        <strain evidence="1">Red875</strain>
    </source>
</reference>
<dbReference type="EMBL" id="JAEMHM010000013">
    <property type="protein sequence ID" value="MBJ6726245.1"/>
    <property type="molecule type" value="Genomic_DNA"/>
</dbReference>
<evidence type="ECO:0000313" key="2">
    <source>
        <dbReference type="Proteomes" id="UP000636888"/>
    </source>
</evidence>
<dbReference type="SUPFAM" id="SSF46785">
    <property type="entry name" value="Winged helix' DNA-binding domain"/>
    <property type="match status" value="1"/>
</dbReference>
<keyword evidence="2" id="KW-1185">Reference proteome</keyword>
<evidence type="ECO:0000313" key="1">
    <source>
        <dbReference type="EMBL" id="MBJ6726245.1"/>
    </source>
</evidence>
<organism evidence="1 2">
    <name type="scientific">Geomesophilobacter sediminis</name>
    <dbReference type="NCBI Taxonomy" id="2798584"/>
    <lineage>
        <taxon>Bacteria</taxon>
        <taxon>Pseudomonadati</taxon>
        <taxon>Thermodesulfobacteriota</taxon>
        <taxon>Desulfuromonadia</taxon>
        <taxon>Geobacterales</taxon>
        <taxon>Geobacteraceae</taxon>
        <taxon>Geomesophilobacter</taxon>
    </lineage>
</organism>
<dbReference type="AlphaFoldDB" id="A0A8J7JMX5"/>
<dbReference type="Gene3D" id="1.10.10.10">
    <property type="entry name" value="Winged helix-like DNA-binding domain superfamily/Winged helix DNA-binding domain"/>
    <property type="match status" value="1"/>
</dbReference>
<proteinExistence type="predicted"/>
<dbReference type="Pfam" id="PF25212">
    <property type="entry name" value="HVO_A0114"/>
    <property type="match status" value="1"/>
</dbReference>
<dbReference type="InterPro" id="IPR036390">
    <property type="entry name" value="WH_DNA-bd_sf"/>
</dbReference>
<accession>A0A8J7JMX5</accession>